<dbReference type="InterPro" id="IPR011989">
    <property type="entry name" value="ARM-like"/>
</dbReference>
<dbReference type="AlphaFoldDB" id="A0A5C5WU04"/>
<evidence type="ECO:0000313" key="9">
    <source>
        <dbReference type="Proteomes" id="UP000316598"/>
    </source>
</evidence>
<evidence type="ECO:0000313" key="8">
    <source>
        <dbReference type="EMBL" id="TWT53679.1"/>
    </source>
</evidence>
<keyword evidence="9" id="KW-1185">Reference proteome</keyword>
<dbReference type="InterPro" id="IPR009056">
    <property type="entry name" value="Cyt_c-like_dom"/>
</dbReference>
<evidence type="ECO:0000256" key="2">
    <source>
        <dbReference type="ARBA" id="ARBA00022723"/>
    </source>
</evidence>
<dbReference type="Proteomes" id="UP000316598">
    <property type="component" value="Unassembled WGS sequence"/>
</dbReference>
<dbReference type="InterPro" id="IPR055557">
    <property type="entry name" value="DUF7133"/>
</dbReference>
<evidence type="ECO:0000256" key="4">
    <source>
        <dbReference type="PROSITE-ProRule" id="PRU00433"/>
    </source>
</evidence>
<dbReference type="PROSITE" id="PS51007">
    <property type="entry name" value="CYTC"/>
    <property type="match status" value="1"/>
</dbReference>
<keyword evidence="6" id="KW-0472">Membrane</keyword>
<comment type="caution">
    <text evidence="8">The sequence shown here is derived from an EMBL/GenBank/DDBJ whole genome shotgun (WGS) entry which is preliminary data.</text>
</comment>
<name>A0A5C5WU04_9BACT</name>
<dbReference type="InterPro" id="IPR016024">
    <property type="entry name" value="ARM-type_fold"/>
</dbReference>
<proteinExistence type="predicted"/>
<keyword evidence="3 4" id="KW-0408">Iron</keyword>
<gene>
    <name evidence="8" type="ORF">Pla22_13100</name>
</gene>
<sequence length="1255" mass="137870">MADIGVLKTWPVVASMNGRVRNMTRNSDVDGFQVRNGKAGSGLVTFISIALCLLFICQPALADENASEFDLAVRGTQPLDPEAERLTFVLPEGFEVTLVASEPDIDKPMNMSFDAKGRLWVSSSVEYPYAATTDAVPRDTIKILEDTTGDGHADKITTFADKLNIPMGLYPYRDGVICFSIPNILYLRDTDGDGKADLREVLYGPMDTTRDTHGMCNAFTRGLDGWLYACHGFNNQTTVAGRDGHQVTMHSGNTFRMRPDGSRVEHFTHGQVNPFGMAMRPEGDLFTADCHTKPISLLLKNGYYESFGKPHDGLGFVPNMMEHLHGSTAIGGIALYHASEFPDAFYGNSFHGNVMTSRVNRNFIQQVGSSFAAIEQADFLVSGDPWFRPVDLQVGPDGALYVADFYNRIIGHYEVPLTHPGRDRHRGRIWKIAYVGNAQHENEELENANHDDATQKSEKADDADRVGRERHDVSHPGFVHSNVNHHNPSEVAQRPWERHNISTLDDAIQSLTSENLVVRMLATDALTDRWSDEVPERLSEVLRSSRNPHAIVHAAWVLFRRQRLSDAEIRRLVESSSSFVRTHVYRILGCASDPFGDTSKFLLAGVRDSDPLARRAAVMASAVHPDRSLVEPLLKLHRDTSGEDVHLKHAIRMSLKAHLQNDAWFLQTVSSLASEHRKLLGEICLAIKTEPAAEFLVSELQQIASESPQDLSKYVGYAARYAPLPRIPDVVAIGKVHYGGDAQTREELLTTIRKAVEQRGEELPTAVRDWAVELASQRLAVADLDASVVPIAWTSVQSEVTDSTIWNVSTIRNSADGEVGSRLHSSFPAGESKTGVLRSAAFKLPKSFQFYMAGHDGDPGQPIGSKNFVRVCEAATGKTLNQWSPPRADIAQAINWESGDSEGKDVYVDLVDGNDADAYAWIAAGRFSVGGLNPLRLTEDWGRGAEIVAEFQLFELREALVSKLRNGLTAGAVANDLSKAVVRIDGPNAIKFTFVESLSIFSIQGELRQRIVDHIINETTENDADTLMAEIMGRASFPDQRRLADSLVSDATGADLLLRIIEAGKGSVRLLKEPAIDAKLSTVLDETSRQQVKQLVASLPESDDAIPLSIERIKNSFVSNPSDAVAGRKVFKGNCSVCHQVAGEGKQAGPNLDGIGKRGLDRLLEDILMPNQNVDVAFRSSLVLTDDGVVQTGFVKQTDGNGVILIDSKGVERQIDSSSIEELRMTTMSPMPSNLHEALSSQQMLDLLSYLLSLP</sequence>
<dbReference type="GO" id="GO:0020037">
    <property type="term" value="F:heme binding"/>
    <property type="evidence" value="ECO:0007669"/>
    <property type="project" value="InterPro"/>
</dbReference>
<dbReference type="Gene3D" id="1.25.10.10">
    <property type="entry name" value="Leucine-rich Repeat Variant"/>
    <property type="match status" value="1"/>
</dbReference>
<dbReference type="NCBIfam" id="TIGR02603">
    <property type="entry name" value="CxxCH_TIGR02603"/>
    <property type="match status" value="1"/>
</dbReference>
<dbReference type="Pfam" id="PF23500">
    <property type="entry name" value="DUF7133"/>
    <property type="match status" value="1"/>
</dbReference>
<keyword evidence="2 4" id="KW-0479">Metal-binding</keyword>
<keyword evidence="1 4" id="KW-0349">Heme</keyword>
<feature type="transmembrane region" description="Helical" evidence="6">
    <location>
        <begin position="43"/>
        <end position="61"/>
    </location>
</feature>
<dbReference type="Gene3D" id="2.120.10.30">
    <property type="entry name" value="TolB, C-terminal domain"/>
    <property type="match status" value="1"/>
</dbReference>
<dbReference type="InterPro" id="IPR011041">
    <property type="entry name" value="Quinoprot_gluc/sorb_DH_b-prop"/>
</dbReference>
<dbReference type="SUPFAM" id="SSF50952">
    <property type="entry name" value="Soluble quinoprotein glucose dehydrogenase"/>
    <property type="match status" value="1"/>
</dbReference>
<feature type="compositionally biased region" description="Basic and acidic residues" evidence="5">
    <location>
        <begin position="447"/>
        <end position="474"/>
    </location>
</feature>
<keyword evidence="6" id="KW-0812">Transmembrane</keyword>
<evidence type="ECO:0000256" key="3">
    <source>
        <dbReference type="ARBA" id="ARBA00023004"/>
    </source>
</evidence>
<dbReference type="Pfam" id="PF00034">
    <property type="entry name" value="Cytochrom_C"/>
    <property type="match status" value="1"/>
</dbReference>
<protein>
    <submittedName>
        <fullName evidence="8">Cytochrome c</fullName>
    </submittedName>
</protein>
<dbReference type="SUPFAM" id="SSF48371">
    <property type="entry name" value="ARM repeat"/>
    <property type="match status" value="1"/>
</dbReference>
<evidence type="ECO:0000259" key="7">
    <source>
        <dbReference type="PROSITE" id="PS51007"/>
    </source>
</evidence>
<dbReference type="GO" id="GO:0046872">
    <property type="term" value="F:metal ion binding"/>
    <property type="evidence" value="ECO:0007669"/>
    <property type="project" value="UniProtKB-KW"/>
</dbReference>
<dbReference type="PANTHER" id="PTHR33546">
    <property type="entry name" value="LARGE, MULTIFUNCTIONAL SECRETED PROTEIN-RELATED"/>
    <property type="match status" value="1"/>
</dbReference>
<dbReference type="InterPro" id="IPR036909">
    <property type="entry name" value="Cyt_c-like_dom_sf"/>
</dbReference>
<dbReference type="NCBIfam" id="TIGR02604">
    <property type="entry name" value="Piru_Ver_Nterm"/>
    <property type="match status" value="1"/>
</dbReference>
<feature type="domain" description="Cytochrome c" evidence="7">
    <location>
        <begin position="1122"/>
        <end position="1255"/>
    </location>
</feature>
<organism evidence="8 9">
    <name type="scientific">Rubripirellula amarantea</name>
    <dbReference type="NCBI Taxonomy" id="2527999"/>
    <lineage>
        <taxon>Bacteria</taxon>
        <taxon>Pseudomonadati</taxon>
        <taxon>Planctomycetota</taxon>
        <taxon>Planctomycetia</taxon>
        <taxon>Pirellulales</taxon>
        <taxon>Pirellulaceae</taxon>
        <taxon>Rubripirellula</taxon>
    </lineage>
</organism>
<reference evidence="8 9" key="1">
    <citation type="submission" date="2019-02" db="EMBL/GenBank/DDBJ databases">
        <title>Deep-cultivation of Planctomycetes and their phenomic and genomic characterization uncovers novel biology.</title>
        <authorList>
            <person name="Wiegand S."/>
            <person name="Jogler M."/>
            <person name="Boedeker C."/>
            <person name="Pinto D."/>
            <person name="Vollmers J."/>
            <person name="Rivas-Marin E."/>
            <person name="Kohn T."/>
            <person name="Peeters S.H."/>
            <person name="Heuer A."/>
            <person name="Rast P."/>
            <person name="Oberbeckmann S."/>
            <person name="Bunk B."/>
            <person name="Jeske O."/>
            <person name="Meyerdierks A."/>
            <person name="Storesund J.E."/>
            <person name="Kallscheuer N."/>
            <person name="Luecker S."/>
            <person name="Lage O.M."/>
            <person name="Pohl T."/>
            <person name="Merkel B.J."/>
            <person name="Hornburger P."/>
            <person name="Mueller R.-W."/>
            <person name="Bruemmer F."/>
            <person name="Labrenz M."/>
            <person name="Spormann A.M."/>
            <person name="Op Den Camp H."/>
            <person name="Overmann J."/>
            <person name="Amann R."/>
            <person name="Jetten M.S.M."/>
            <person name="Mascher T."/>
            <person name="Medema M.H."/>
            <person name="Devos D.P."/>
            <person name="Kaster A.-K."/>
            <person name="Ovreas L."/>
            <person name="Rohde M."/>
            <person name="Galperin M.Y."/>
            <person name="Jogler C."/>
        </authorList>
    </citation>
    <scope>NUCLEOTIDE SEQUENCE [LARGE SCALE GENOMIC DNA]</scope>
    <source>
        <strain evidence="8 9">Pla22</strain>
    </source>
</reference>
<dbReference type="GO" id="GO:0009055">
    <property type="term" value="F:electron transfer activity"/>
    <property type="evidence" value="ECO:0007669"/>
    <property type="project" value="InterPro"/>
</dbReference>
<dbReference type="InterPro" id="IPR011042">
    <property type="entry name" value="6-blade_b-propeller_TolB-like"/>
</dbReference>
<dbReference type="PANTHER" id="PTHR33546:SF1">
    <property type="entry name" value="LARGE, MULTIFUNCTIONAL SECRETED PROTEIN"/>
    <property type="match status" value="1"/>
</dbReference>
<evidence type="ECO:0000256" key="1">
    <source>
        <dbReference type="ARBA" id="ARBA00022617"/>
    </source>
</evidence>
<dbReference type="Gene3D" id="1.10.760.10">
    <property type="entry name" value="Cytochrome c-like domain"/>
    <property type="match status" value="1"/>
</dbReference>
<dbReference type="EMBL" id="SJPI01000001">
    <property type="protein sequence ID" value="TWT53679.1"/>
    <property type="molecule type" value="Genomic_DNA"/>
</dbReference>
<dbReference type="InterPro" id="IPR013427">
    <property type="entry name" value="Haem-bd_dom_put"/>
</dbReference>
<evidence type="ECO:0000256" key="5">
    <source>
        <dbReference type="SAM" id="MobiDB-lite"/>
    </source>
</evidence>
<keyword evidence="6" id="KW-1133">Transmembrane helix</keyword>
<accession>A0A5C5WU04</accession>
<dbReference type="InterPro" id="IPR013428">
    <property type="entry name" value="Membrane-bound_put_N"/>
</dbReference>
<feature type="region of interest" description="Disordered" evidence="5">
    <location>
        <begin position="446"/>
        <end position="486"/>
    </location>
</feature>
<evidence type="ECO:0000256" key="6">
    <source>
        <dbReference type="SAM" id="Phobius"/>
    </source>
</evidence>
<dbReference type="SUPFAM" id="SSF46626">
    <property type="entry name" value="Cytochrome c"/>
    <property type="match status" value="1"/>
</dbReference>